<proteinExistence type="inferred from homology"/>
<dbReference type="EC" id="5.1.1.13" evidence="3"/>
<dbReference type="EMBL" id="SSTM01000003">
    <property type="protein sequence ID" value="TJW10710.1"/>
    <property type="molecule type" value="Genomic_DNA"/>
</dbReference>
<dbReference type="Gene3D" id="3.40.50.1860">
    <property type="match status" value="2"/>
</dbReference>
<dbReference type="OrthoDB" id="9803739at2"/>
<keyword evidence="2 3" id="KW-0413">Isomerase</keyword>
<comment type="similarity">
    <text evidence="1">Belongs to the aspartate/glutamate racemases family.</text>
</comment>
<evidence type="ECO:0000313" key="5">
    <source>
        <dbReference type="Proteomes" id="UP000309454"/>
    </source>
</evidence>
<evidence type="ECO:0000313" key="4">
    <source>
        <dbReference type="EMBL" id="TJW10710.1"/>
    </source>
</evidence>
<sequence>MTTKLAGVLGGTGPAATAYFLKRLVDFTDAERDQDHVRAIVHNDTATPDRTDFILGKSDVSPLPYLVEDARLLQRCGCDFLVMPCNTAHCLFAEVQAAVDIPLIHMIEETMAHCRARRFNRVGVLATEGTVATNMFGQAGRPHGVDVRYPGPEGQAEVDRIIYDAVKAGRPVAPEELGPLSALMMEEGCDALILGCTELSAAFGENRRASGVPVVDPLDVLVVRTIEAAGAPVKPRVF</sequence>
<accession>A0A3N0ACU6</accession>
<dbReference type="AlphaFoldDB" id="A0A3N0ACU6"/>
<dbReference type="InterPro" id="IPR004380">
    <property type="entry name" value="Asp_race"/>
</dbReference>
<dbReference type="Proteomes" id="UP000309454">
    <property type="component" value="Unassembled WGS sequence"/>
</dbReference>
<protein>
    <submittedName>
        <fullName evidence="3">Aspartate racemase</fullName>
        <ecNumber evidence="3">5.1.1.13</ecNumber>
    </submittedName>
    <submittedName>
        <fullName evidence="4">Aspartate/glutamate racemase family protein</fullName>
    </submittedName>
</protein>
<dbReference type="Pfam" id="PF01177">
    <property type="entry name" value="Asp_Glu_race"/>
    <property type="match status" value="1"/>
</dbReference>
<dbReference type="InterPro" id="IPR015942">
    <property type="entry name" value="Asp/Glu/hydantoin_racemase"/>
</dbReference>
<dbReference type="SUPFAM" id="SSF53681">
    <property type="entry name" value="Aspartate/glutamate racemase"/>
    <property type="match status" value="2"/>
</dbReference>
<dbReference type="InterPro" id="IPR001920">
    <property type="entry name" value="Asp/Glu_race"/>
</dbReference>
<evidence type="ECO:0000313" key="6">
    <source>
        <dbReference type="Proteomes" id="UP000530850"/>
    </source>
</evidence>
<evidence type="ECO:0000256" key="1">
    <source>
        <dbReference type="ARBA" id="ARBA00007847"/>
    </source>
</evidence>
<gene>
    <name evidence="4" type="ORF">E5982_05375</name>
    <name evidence="3" type="ORF">FHR31_001780</name>
</gene>
<dbReference type="NCBIfam" id="TIGR00035">
    <property type="entry name" value="asp_race"/>
    <property type="match status" value="1"/>
</dbReference>
<dbReference type="PANTHER" id="PTHR21198">
    <property type="entry name" value="GLUTAMATE RACEMASE"/>
    <property type="match status" value="1"/>
</dbReference>
<name>A0A3N0ACU6_9ACTN</name>
<evidence type="ECO:0000256" key="2">
    <source>
        <dbReference type="ARBA" id="ARBA00023235"/>
    </source>
</evidence>
<dbReference type="GO" id="GO:0047689">
    <property type="term" value="F:aspartate racemase activity"/>
    <property type="evidence" value="ECO:0007669"/>
    <property type="project" value="UniProtKB-EC"/>
</dbReference>
<reference evidence="3 6" key="2">
    <citation type="submission" date="2020-08" db="EMBL/GenBank/DDBJ databases">
        <title>Sequencing the genomes of 1000 actinobacteria strains.</title>
        <authorList>
            <person name="Klenk H.-P."/>
        </authorList>
    </citation>
    <scope>NUCLEOTIDE SEQUENCE [LARGE SCALE GENOMIC DNA]</scope>
    <source>
        <strain evidence="3 6">DSM 22242</strain>
    </source>
</reference>
<comment type="caution">
    <text evidence="3">The sequence shown here is derived from an EMBL/GenBank/DDBJ whole genome shotgun (WGS) entry which is preliminary data.</text>
</comment>
<dbReference type="Proteomes" id="UP000530850">
    <property type="component" value="Unassembled WGS sequence"/>
</dbReference>
<organism evidence="3 6">
    <name type="scientific">Parvibacter caecicola</name>
    <dbReference type="NCBI Taxonomy" id="747645"/>
    <lineage>
        <taxon>Bacteria</taxon>
        <taxon>Bacillati</taxon>
        <taxon>Actinomycetota</taxon>
        <taxon>Coriobacteriia</taxon>
        <taxon>Coriobacteriales</taxon>
        <taxon>Coriobacteriaceae</taxon>
        <taxon>Parvibacter</taxon>
    </lineage>
</organism>
<dbReference type="PANTHER" id="PTHR21198:SF7">
    <property type="entry name" value="ASPARTATE-GLUTAMATE RACEMASE FAMILY"/>
    <property type="match status" value="1"/>
</dbReference>
<reference evidence="4 5" key="1">
    <citation type="submission" date="2019-04" db="EMBL/GenBank/DDBJ databases">
        <title>Microbes associate with the intestines of laboratory mice.</title>
        <authorList>
            <person name="Navarre W."/>
            <person name="Wong E."/>
            <person name="Huang K.C."/>
            <person name="Tropini C."/>
            <person name="Ng K."/>
            <person name="Yu B."/>
        </authorList>
    </citation>
    <scope>NUCLEOTIDE SEQUENCE [LARGE SCALE GENOMIC DNA]</scope>
    <source>
        <strain evidence="4 5">NM48_B13</strain>
    </source>
</reference>
<dbReference type="GeneID" id="93356290"/>
<keyword evidence="5" id="KW-1185">Reference proteome</keyword>
<dbReference type="RefSeq" id="WP_123184979.1">
    <property type="nucleotide sequence ID" value="NZ_CANPEU010000005.1"/>
</dbReference>
<evidence type="ECO:0000313" key="3">
    <source>
        <dbReference type="EMBL" id="MBB3171947.1"/>
    </source>
</evidence>
<dbReference type="EMBL" id="JACHYA010000007">
    <property type="protein sequence ID" value="MBB3171947.1"/>
    <property type="molecule type" value="Genomic_DNA"/>
</dbReference>